<organism evidence="1 2">
    <name type="scientific">Bacillus infantis</name>
    <dbReference type="NCBI Taxonomy" id="324767"/>
    <lineage>
        <taxon>Bacteria</taxon>
        <taxon>Bacillati</taxon>
        <taxon>Bacillota</taxon>
        <taxon>Bacilli</taxon>
        <taxon>Bacillales</taxon>
        <taxon>Bacillaceae</taxon>
        <taxon>Bacillus</taxon>
    </lineage>
</organism>
<name>A0A5D4SK81_9BACI</name>
<gene>
    <name evidence="1" type="ORF">FZD47_10215</name>
</gene>
<dbReference type="AlphaFoldDB" id="A0A5D4SK81"/>
<comment type="caution">
    <text evidence="1">The sequence shown here is derived from an EMBL/GenBank/DDBJ whole genome shotgun (WGS) entry which is preliminary data.</text>
</comment>
<evidence type="ECO:0000313" key="1">
    <source>
        <dbReference type="EMBL" id="TYS63877.1"/>
    </source>
</evidence>
<dbReference type="Proteomes" id="UP000323732">
    <property type="component" value="Unassembled WGS sequence"/>
</dbReference>
<dbReference type="InterPro" id="IPR025394">
    <property type="entry name" value="DUF4127"/>
</dbReference>
<dbReference type="Pfam" id="PF13552">
    <property type="entry name" value="DUF4127"/>
    <property type="match status" value="1"/>
</dbReference>
<evidence type="ECO:0000313" key="2">
    <source>
        <dbReference type="Proteomes" id="UP000323732"/>
    </source>
</evidence>
<proteinExistence type="predicted"/>
<reference evidence="1 2" key="1">
    <citation type="submission" date="2019-08" db="EMBL/GenBank/DDBJ databases">
        <title>Bacillus genomes from the desert of Cuatro Cienegas, Coahuila.</title>
        <authorList>
            <person name="Olmedo-Alvarez G."/>
        </authorList>
    </citation>
    <scope>NUCLEOTIDE SEQUENCE [LARGE SCALE GENOMIC DNA]</scope>
    <source>
        <strain evidence="1 2">CH37_1T</strain>
    </source>
</reference>
<sequence>MKKVVYLPLDERPCNLKYPQDLAAMTDLKMVVPDQQLLGDMKRPADVPLLHKWLREESISADYLIVSIDMLIYGGIVPSRLHHLSIDECQERLKVLRTIQDENPHIKIYAYNLIMRVPAYSSSEEEPDYYEHYGEQICRLGRLSDKRDQRLAGKEELAELLEIESWLPEEVKEDYFERRKTNFNLTSHVLQMAEEEIIDYFIIPLDDNSEYGFTAKEQRQHMLEIDRLNLMDRTAVYPGADEIACTLFARVFCEIQQYSPEIALRFSSANGPHIIPRYEDRTLMESIKSHITAAGGIITGDEKNNDFLLMVHSPAADAEHMAESSHELNSRHRSYFSEVNIREFIQAMKHFIGKGKKVALADVAICNGGDHSLLQQLSKQSILHSLLAYAGWNTNGNTMGTVISHAIIASYYQQEDKETPAAFNKASRSFFYSRLVEDWGYQSIVRKHISYQVLPQMGLTPRNLGSQVSEVTDMAAEKLQQFTDTYLADIPEGKVILGGVYLPWRRMFEVGFTLNLDEVPGRNEDVLEGKA</sequence>
<protein>
    <submittedName>
        <fullName evidence="1">DUF4127 family protein</fullName>
    </submittedName>
</protein>
<dbReference type="RefSeq" id="WP_148949758.1">
    <property type="nucleotide sequence ID" value="NZ_VTES01000003.1"/>
</dbReference>
<accession>A0A5D4SK81</accession>
<dbReference type="EMBL" id="VTES01000003">
    <property type="protein sequence ID" value="TYS63877.1"/>
    <property type="molecule type" value="Genomic_DNA"/>
</dbReference>